<dbReference type="AlphaFoldDB" id="A0A6A6IID1"/>
<evidence type="ECO:0000313" key="2">
    <source>
        <dbReference type="EMBL" id="KAF2249652.1"/>
    </source>
</evidence>
<reference evidence="2" key="1">
    <citation type="journal article" date="2020" name="Stud. Mycol.">
        <title>101 Dothideomycetes genomes: a test case for predicting lifestyles and emergence of pathogens.</title>
        <authorList>
            <person name="Haridas S."/>
            <person name="Albert R."/>
            <person name="Binder M."/>
            <person name="Bloem J."/>
            <person name="Labutti K."/>
            <person name="Salamov A."/>
            <person name="Andreopoulos B."/>
            <person name="Baker S."/>
            <person name="Barry K."/>
            <person name="Bills G."/>
            <person name="Bluhm B."/>
            <person name="Cannon C."/>
            <person name="Castanera R."/>
            <person name="Culley D."/>
            <person name="Daum C."/>
            <person name="Ezra D."/>
            <person name="Gonzalez J."/>
            <person name="Henrissat B."/>
            <person name="Kuo A."/>
            <person name="Liang C."/>
            <person name="Lipzen A."/>
            <person name="Lutzoni F."/>
            <person name="Magnuson J."/>
            <person name="Mondo S."/>
            <person name="Nolan M."/>
            <person name="Ohm R."/>
            <person name="Pangilinan J."/>
            <person name="Park H.-J."/>
            <person name="Ramirez L."/>
            <person name="Alfaro M."/>
            <person name="Sun H."/>
            <person name="Tritt A."/>
            <person name="Yoshinaga Y."/>
            <person name="Zwiers L.-H."/>
            <person name="Turgeon B."/>
            <person name="Goodwin S."/>
            <person name="Spatafora J."/>
            <person name="Crous P."/>
            <person name="Grigoriev I."/>
        </authorList>
    </citation>
    <scope>NUCLEOTIDE SEQUENCE</scope>
    <source>
        <strain evidence="2">CBS 122368</strain>
    </source>
</reference>
<feature type="transmembrane region" description="Helical" evidence="1">
    <location>
        <begin position="48"/>
        <end position="70"/>
    </location>
</feature>
<organism evidence="2 3">
    <name type="scientific">Trematosphaeria pertusa</name>
    <dbReference type="NCBI Taxonomy" id="390896"/>
    <lineage>
        <taxon>Eukaryota</taxon>
        <taxon>Fungi</taxon>
        <taxon>Dikarya</taxon>
        <taxon>Ascomycota</taxon>
        <taxon>Pezizomycotina</taxon>
        <taxon>Dothideomycetes</taxon>
        <taxon>Pleosporomycetidae</taxon>
        <taxon>Pleosporales</taxon>
        <taxon>Massarineae</taxon>
        <taxon>Trematosphaeriaceae</taxon>
        <taxon>Trematosphaeria</taxon>
    </lineage>
</organism>
<keyword evidence="3" id="KW-1185">Reference proteome</keyword>
<evidence type="ECO:0000256" key="1">
    <source>
        <dbReference type="SAM" id="Phobius"/>
    </source>
</evidence>
<feature type="transmembrane region" description="Helical" evidence="1">
    <location>
        <begin position="20"/>
        <end position="36"/>
    </location>
</feature>
<dbReference type="EMBL" id="ML987194">
    <property type="protein sequence ID" value="KAF2249652.1"/>
    <property type="molecule type" value="Genomic_DNA"/>
</dbReference>
<proteinExistence type="predicted"/>
<sequence length="131" mass="14707">METRPLDDLPWNALENADLAIVMLVFVCMPPTSFVLHPDSGPKPLKVVSFYIALLLTLTLRFLQVLSGVYNYPDAGSDLYFWRSYSPFKPTILAILVNARFWSWSCVGMYEDPAVNLVIAIPPDAFPPCPI</sequence>
<dbReference type="Proteomes" id="UP000800094">
    <property type="component" value="Unassembled WGS sequence"/>
</dbReference>
<keyword evidence="1" id="KW-1133">Transmembrane helix</keyword>
<accession>A0A6A6IID1</accession>
<protein>
    <submittedName>
        <fullName evidence="2">Uncharacterized protein</fullName>
    </submittedName>
</protein>
<evidence type="ECO:0000313" key="3">
    <source>
        <dbReference type="Proteomes" id="UP000800094"/>
    </source>
</evidence>
<name>A0A6A6IID1_9PLEO</name>
<dbReference type="GeneID" id="54582094"/>
<keyword evidence="1" id="KW-0812">Transmembrane</keyword>
<keyword evidence="1" id="KW-0472">Membrane</keyword>
<dbReference type="RefSeq" id="XP_033684656.1">
    <property type="nucleotide sequence ID" value="XM_033828764.1"/>
</dbReference>
<gene>
    <name evidence="2" type="ORF">BU26DRAFT_518233</name>
</gene>